<organism evidence="2 3">
    <name type="scientific">Phrynocephalus forsythii</name>
    <dbReference type="NCBI Taxonomy" id="171643"/>
    <lineage>
        <taxon>Eukaryota</taxon>
        <taxon>Metazoa</taxon>
        <taxon>Chordata</taxon>
        <taxon>Craniata</taxon>
        <taxon>Vertebrata</taxon>
        <taxon>Euteleostomi</taxon>
        <taxon>Lepidosauria</taxon>
        <taxon>Squamata</taxon>
        <taxon>Bifurcata</taxon>
        <taxon>Unidentata</taxon>
        <taxon>Episquamata</taxon>
        <taxon>Toxicofera</taxon>
        <taxon>Iguania</taxon>
        <taxon>Acrodonta</taxon>
        <taxon>Agamidae</taxon>
        <taxon>Agaminae</taxon>
        <taxon>Phrynocephalus</taxon>
    </lineage>
</organism>
<proteinExistence type="predicted"/>
<protein>
    <submittedName>
        <fullName evidence="2">Uncharacterized protein</fullName>
    </submittedName>
</protein>
<comment type="caution">
    <text evidence="2">The sequence shown here is derived from an EMBL/GenBank/DDBJ whole genome shotgun (WGS) entry which is preliminary data.</text>
</comment>
<sequence>MSVSTDNLFPSPMVNEKRGAPNLPTSTSLFRMPPSSPSMLASFRALWSHTAQQREVHGQYGSMGAAVHQGTLQIKQMQKLILRLLDKMSAPLSIQLTLPASNSSHVALVLCLC</sequence>
<feature type="region of interest" description="Disordered" evidence="1">
    <location>
        <begin position="1"/>
        <end position="26"/>
    </location>
</feature>
<dbReference type="AlphaFoldDB" id="A0A9Q0X7W6"/>
<accession>A0A9Q0X7W6</accession>
<gene>
    <name evidence="2" type="ORF">JRQ81_010608</name>
</gene>
<dbReference type="EMBL" id="JAPFRF010000022">
    <property type="protein sequence ID" value="KAJ7304929.1"/>
    <property type="molecule type" value="Genomic_DNA"/>
</dbReference>
<reference evidence="2" key="1">
    <citation type="journal article" date="2023" name="DNA Res.">
        <title>Chromosome-level genome assembly of Phrynocephalus forsythii using third-generation DNA sequencing and Hi-C analysis.</title>
        <authorList>
            <person name="Qi Y."/>
            <person name="Zhao W."/>
            <person name="Zhao Y."/>
            <person name="Niu C."/>
            <person name="Cao S."/>
            <person name="Zhang Y."/>
        </authorList>
    </citation>
    <scope>NUCLEOTIDE SEQUENCE</scope>
    <source>
        <tissue evidence="2">Muscle</tissue>
    </source>
</reference>
<evidence type="ECO:0000256" key="1">
    <source>
        <dbReference type="SAM" id="MobiDB-lite"/>
    </source>
</evidence>
<keyword evidence="3" id="KW-1185">Reference proteome</keyword>
<dbReference type="Proteomes" id="UP001142489">
    <property type="component" value="Unassembled WGS sequence"/>
</dbReference>
<name>A0A9Q0X7W6_9SAUR</name>
<evidence type="ECO:0000313" key="3">
    <source>
        <dbReference type="Proteomes" id="UP001142489"/>
    </source>
</evidence>
<evidence type="ECO:0000313" key="2">
    <source>
        <dbReference type="EMBL" id="KAJ7304929.1"/>
    </source>
</evidence>